<sequence>QSASRKRNLNTEATMISSTDSPSVGIKQNKPDILPLDNSMQQMEQPPLPGTPAYETTDGNFLVDVQTSNEDNAFENDRTTVL</sequence>
<feature type="region of interest" description="Disordered" evidence="1">
    <location>
        <begin position="1"/>
        <end position="32"/>
    </location>
</feature>
<comment type="caution">
    <text evidence="2">The sequence shown here is derived from an EMBL/GenBank/DDBJ whole genome shotgun (WGS) entry which is preliminary data.</text>
</comment>
<organism evidence="2 3">
    <name type="scientific">Pristionchus mayeri</name>
    <dbReference type="NCBI Taxonomy" id="1317129"/>
    <lineage>
        <taxon>Eukaryota</taxon>
        <taxon>Metazoa</taxon>
        <taxon>Ecdysozoa</taxon>
        <taxon>Nematoda</taxon>
        <taxon>Chromadorea</taxon>
        <taxon>Rhabditida</taxon>
        <taxon>Rhabditina</taxon>
        <taxon>Diplogasteromorpha</taxon>
        <taxon>Diplogasteroidea</taxon>
        <taxon>Neodiplogasteridae</taxon>
        <taxon>Pristionchus</taxon>
    </lineage>
</organism>
<dbReference type="Proteomes" id="UP001328107">
    <property type="component" value="Unassembled WGS sequence"/>
</dbReference>
<gene>
    <name evidence="2" type="ORF">PMAYCL1PPCAC_22408</name>
</gene>
<evidence type="ECO:0000313" key="2">
    <source>
        <dbReference type="EMBL" id="GMR52213.1"/>
    </source>
</evidence>
<evidence type="ECO:0000256" key="1">
    <source>
        <dbReference type="SAM" id="MobiDB-lite"/>
    </source>
</evidence>
<dbReference type="AlphaFoldDB" id="A0AAN5I4S8"/>
<feature type="compositionally biased region" description="Polar residues" evidence="1">
    <location>
        <begin position="10"/>
        <end position="22"/>
    </location>
</feature>
<dbReference type="EMBL" id="BTRK01000005">
    <property type="protein sequence ID" value="GMR52213.1"/>
    <property type="molecule type" value="Genomic_DNA"/>
</dbReference>
<accession>A0AAN5I4S8</accession>
<evidence type="ECO:0000313" key="3">
    <source>
        <dbReference type="Proteomes" id="UP001328107"/>
    </source>
</evidence>
<feature type="non-terminal residue" evidence="2">
    <location>
        <position position="1"/>
    </location>
</feature>
<keyword evidence="3" id="KW-1185">Reference proteome</keyword>
<proteinExistence type="predicted"/>
<name>A0AAN5I4S8_9BILA</name>
<reference evidence="3" key="1">
    <citation type="submission" date="2022-10" db="EMBL/GenBank/DDBJ databases">
        <title>Genome assembly of Pristionchus species.</title>
        <authorList>
            <person name="Yoshida K."/>
            <person name="Sommer R.J."/>
        </authorList>
    </citation>
    <scope>NUCLEOTIDE SEQUENCE [LARGE SCALE GENOMIC DNA]</scope>
    <source>
        <strain evidence="3">RS5460</strain>
    </source>
</reference>
<protein>
    <submittedName>
        <fullName evidence="2">Uncharacterized protein</fullName>
    </submittedName>
</protein>
<feature type="non-terminal residue" evidence="2">
    <location>
        <position position="82"/>
    </location>
</feature>